<dbReference type="EMBL" id="LCDO01000005">
    <property type="protein sequence ID" value="KKS56838.1"/>
    <property type="molecule type" value="Genomic_DNA"/>
</dbReference>
<comment type="caution">
    <text evidence="2">The sequence shown here is derived from an EMBL/GenBank/DDBJ whole genome shotgun (WGS) entry which is preliminary data.</text>
</comment>
<keyword evidence="1" id="KW-0472">Membrane</keyword>
<dbReference type="AlphaFoldDB" id="A0A0G1D490"/>
<accession>A0A0G1D490</accession>
<dbReference type="Proteomes" id="UP000034837">
    <property type="component" value="Unassembled WGS sequence"/>
</dbReference>
<organism evidence="2 3">
    <name type="scientific">Candidatus Magasanikbacteria bacterium GW2011_GWA2_42_32</name>
    <dbReference type="NCBI Taxonomy" id="1619039"/>
    <lineage>
        <taxon>Bacteria</taxon>
        <taxon>Candidatus Magasanikiibacteriota</taxon>
    </lineage>
</organism>
<protein>
    <submittedName>
        <fullName evidence="2">Uncharacterized protein</fullName>
    </submittedName>
</protein>
<gene>
    <name evidence="2" type="ORF">UV20_C0005G0003</name>
</gene>
<keyword evidence="1" id="KW-0812">Transmembrane</keyword>
<evidence type="ECO:0000313" key="3">
    <source>
        <dbReference type="Proteomes" id="UP000034837"/>
    </source>
</evidence>
<reference evidence="2 3" key="1">
    <citation type="journal article" date="2015" name="Nature">
        <title>rRNA introns, odd ribosomes, and small enigmatic genomes across a large radiation of phyla.</title>
        <authorList>
            <person name="Brown C.T."/>
            <person name="Hug L.A."/>
            <person name="Thomas B.C."/>
            <person name="Sharon I."/>
            <person name="Castelle C.J."/>
            <person name="Singh A."/>
            <person name="Wilkins M.J."/>
            <person name="Williams K.H."/>
            <person name="Banfield J.F."/>
        </authorList>
    </citation>
    <scope>NUCLEOTIDE SEQUENCE [LARGE SCALE GENOMIC DNA]</scope>
</reference>
<evidence type="ECO:0000256" key="1">
    <source>
        <dbReference type="SAM" id="Phobius"/>
    </source>
</evidence>
<name>A0A0G1D490_9BACT</name>
<proteinExistence type="predicted"/>
<feature type="transmembrane region" description="Helical" evidence="1">
    <location>
        <begin position="15"/>
        <end position="38"/>
    </location>
</feature>
<evidence type="ECO:0000313" key="2">
    <source>
        <dbReference type="EMBL" id="KKS56838.1"/>
    </source>
</evidence>
<keyword evidence="1" id="KW-1133">Transmembrane helix</keyword>
<sequence length="154" mass="17922">MKSMFFWAKKKDTKVFVILSLILILLIVLLLVVSWFVFDIYRNQNRKLNQPAFENKNLNTKEEFLDLSNKDPEVGGIVEKVSRHILLPATQFTVATVKDASSLLKENPVLYQYLKNGQKVLLYDTGAIVYDQEVDKIVDIIQFYAARQEKFFNK</sequence>